<dbReference type="Pfam" id="PF00089">
    <property type="entry name" value="Trypsin"/>
    <property type="match status" value="1"/>
</dbReference>
<dbReference type="PROSITE" id="PS00135">
    <property type="entry name" value="TRYPSIN_SER"/>
    <property type="match status" value="1"/>
</dbReference>
<keyword evidence="1" id="KW-1015">Disulfide bond</keyword>
<accession>A0A813V0A8</accession>
<dbReference type="InterPro" id="IPR018114">
    <property type="entry name" value="TRYPSIN_HIS"/>
</dbReference>
<keyword evidence="3" id="KW-0645">Protease</keyword>
<evidence type="ECO:0000313" key="6">
    <source>
        <dbReference type="EMBL" id="CAF0829847.1"/>
    </source>
</evidence>
<dbReference type="PROSITE" id="PS00134">
    <property type="entry name" value="TRYPSIN_HIS"/>
    <property type="match status" value="1"/>
</dbReference>
<dbReference type="SMART" id="SM00020">
    <property type="entry name" value="Tryp_SPc"/>
    <property type="match status" value="1"/>
</dbReference>
<evidence type="ECO:0000256" key="4">
    <source>
        <dbReference type="SAM" id="Phobius"/>
    </source>
</evidence>
<dbReference type="GO" id="GO:0004252">
    <property type="term" value="F:serine-type endopeptidase activity"/>
    <property type="evidence" value="ECO:0007669"/>
    <property type="project" value="InterPro"/>
</dbReference>
<keyword evidence="3" id="KW-0378">Hydrolase</keyword>
<dbReference type="FunFam" id="2.40.10.10:FF:000002">
    <property type="entry name" value="Transmembrane protease serine"/>
    <property type="match status" value="1"/>
</dbReference>
<dbReference type="InterPro" id="IPR033116">
    <property type="entry name" value="TRYPSIN_SER"/>
</dbReference>
<keyword evidence="4" id="KW-0472">Membrane</keyword>
<dbReference type="Proteomes" id="UP000663879">
    <property type="component" value="Unassembled WGS sequence"/>
</dbReference>
<dbReference type="GO" id="GO:0006508">
    <property type="term" value="P:proteolysis"/>
    <property type="evidence" value="ECO:0007669"/>
    <property type="project" value="UniProtKB-KW"/>
</dbReference>
<dbReference type="Gene3D" id="2.40.10.10">
    <property type="entry name" value="Trypsin-like serine proteases"/>
    <property type="match status" value="1"/>
</dbReference>
<evidence type="ECO:0000256" key="1">
    <source>
        <dbReference type="ARBA" id="ARBA00023157"/>
    </source>
</evidence>
<evidence type="ECO:0000256" key="3">
    <source>
        <dbReference type="RuleBase" id="RU363034"/>
    </source>
</evidence>
<dbReference type="EMBL" id="CAJNOC010001046">
    <property type="protein sequence ID" value="CAF0829847.1"/>
    <property type="molecule type" value="Genomic_DNA"/>
</dbReference>
<dbReference type="InterPro" id="IPR009003">
    <property type="entry name" value="Peptidase_S1_PA"/>
</dbReference>
<reference evidence="6" key="1">
    <citation type="submission" date="2021-02" db="EMBL/GenBank/DDBJ databases">
        <authorList>
            <person name="Nowell W R."/>
        </authorList>
    </citation>
    <scope>NUCLEOTIDE SEQUENCE</scope>
    <source>
        <strain evidence="6">Ploen Becks lab</strain>
    </source>
</reference>
<evidence type="ECO:0000259" key="5">
    <source>
        <dbReference type="PROSITE" id="PS50240"/>
    </source>
</evidence>
<dbReference type="PRINTS" id="PR00722">
    <property type="entry name" value="CHYMOTRYPSIN"/>
</dbReference>
<sequence>MLRNENPVTVGINISQYNTPIYSSNDPYPVLAEPNKYPINKVTPIPVTKQIKSSKTNSKCIIISIVVILILIVVVVAAIAIPIGIIFSKTCRYGKIGADCIECGLTYFGDKIIGGQVSTANSWPSVAYVRFQFYFNKNGQWYSQTGFCGGTLVNQDTVITAAHCYKKTVTLSDGSVITVTTNQFQKTIESMYTVHLGVHDRNDLSSAINASIKSYTLHPSYNSVNQLNDIAIIKLENKVNLNNFVQIACLPETTKKYPDKTDISAYVIGWGNTVTIGTVLSDKVKEAQITVYDSTKCSGVSVSNTKNWDTQICAGKYEGGVDTCQGDSGGPLFIKDSVDGKQKFILSGVTSYGQGCAQVGRPGIYTRVSPYIDWITEHMNS</sequence>
<comment type="similarity">
    <text evidence="2">Belongs to the peptidase S1 family. CLIP subfamily.</text>
</comment>
<organism evidence="6 7">
    <name type="scientific">Brachionus calyciflorus</name>
    <dbReference type="NCBI Taxonomy" id="104777"/>
    <lineage>
        <taxon>Eukaryota</taxon>
        <taxon>Metazoa</taxon>
        <taxon>Spiralia</taxon>
        <taxon>Gnathifera</taxon>
        <taxon>Rotifera</taxon>
        <taxon>Eurotatoria</taxon>
        <taxon>Monogononta</taxon>
        <taxon>Pseudotrocha</taxon>
        <taxon>Ploima</taxon>
        <taxon>Brachionidae</taxon>
        <taxon>Brachionus</taxon>
    </lineage>
</organism>
<keyword evidence="4" id="KW-0812">Transmembrane</keyword>
<dbReference type="AlphaFoldDB" id="A0A813V0A8"/>
<dbReference type="InterPro" id="IPR043504">
    <property type="entry name" value="Peptidase_S1_PA_chymotrypsin"/>
</dbReference>
<dbReference type="PANTHER" id="PTHR24252">
    <property type="entry name" value="ACROSIN-RELATED"/>
    <property type="match status" value="1"/>
</dbReference>
<comment type="caution">
    <text evidence="6">The sequence shown here is derived from an EMBL/GenBank/DDBJ whole genome shotgun (WGS) entry which is preliminary data.</text>
</comment>
<keyword evidence="7" id="KW-1185">Reference proteome</keyword>
<evidence type="ECO:0000313" key="7">
    <source>
        <dbReference type="Proteomes" id="UP000663879"/>
    </source>
</evidence>
<proteinExistence type="inferred from homology"/>
<keyword evidence="3" id="KW-0720">Serine protease</keyword>
<evidence type="ECO:0000256" key="2">
    <source>
        <dbReference type="ARBA" id="ARBA00024195"/>
    </source>
</evidence>
<protein>
    <recommendedName>
        <fullName evidence="5">Peptidase S1 domain-containing protein</fullName>
    </recommendedName>
</protein>
<dbReference type="SUPFAM" id="SSF50494">
    <property type="entry name" value="Trypsin-like serine proteases"/>
    <property type="match status" value="1"/>
</dbReference>
<dbReference type="CDD" id="cd00190">
    <property type="entry name" value="Tryp_SPc"/>
    <property type="match status" value="1"/>
</dbReference>
<feature type="transmembrane region" description="Helical" evidence="4">
    <location>
        <begin position="60"/>
        <end position="87"/>
    </location>
</feature>
<dbReference type="InterPro" id="IPR001254">
    <property type="entry name" value="Trypsin_dom"/>
</dbReference>
<gene>
    <name evidence="6" type="ORF">OXX778_LOCUS7906</name>
</gene>
<keyword evidence="4" id="KW-1133">Transmembrane helix</keyword>
<name>A0A813V0A8_9BILA</name>
<dbReference type="PROSITE" id="PS50240">
    <property type="entry name" value="TRYPSIN_DOM"/>
    <property type="match status" value="1"/>
</dbReference>
<dbReference type="OrthoDB" id="6339452at2759"/>
<dbReference type="PANTHER" id="PTHR24252:SF7">
    <property type="entry name" value="HYALIN"/>
    <property type="match status" value="1"/>
</dbReference>
<dbReference type="InterPro" id="IPR001314">
    <property type="entry name" value="Peptidase_S1A"/>
</dbReference>
<feature type="domain" description="Peptidase S1" evidence="5">
    <location>
        <begin position="112"/>
        <end position="380"/>
    </location>
</feature>